<dbReference type="EMBL" id="OZ034814">
    <property type="protein sequence ID" value="CAL1360229.1"/>
    <property type="molecule type" value="Genomic_DNA"/>
</dbReference>
<gene>
    <name evidence="1" type="ORF">LTRI10_LOCUS7676</name>
</gene>
<name>A0AAV2CVA7_9ROSI</name>
<dbReference type="AlphaFoldDB" id="A0AAV2CVA7"/>
<organism evidence="1 2">
    <name type="scientific">Linum trigynum</name>
    <dbReference type="NCBI Taxonomy" id="586398"/>
    <lineage>
        <taxon>Eukaryota</taxon>
        <taxon>Viridiplantae</taxon>
        <taxon>Streptophyta</taxon>
        <taxon>Embryophyta</taxon>
        <taxon>Tracheophyta</taxon>
        <taxon>Spermatophyta</taxon>
        <taxon>Magnoliopsida</taxon>
        <taxon>eudicotyledons</taxon>
        <taxon>Gunneridae</taxon>
        <taxon>Pentapetalae</taxon>
        <taxon>rosids</taxon>
        <taxon>fabids</taxon>
        <taxon>Malpighiales</taxon>
        <taxon>Linaceae</taxon>
        <taxon>Linum</taxon>
    </lineage>
</organism>
<accession>A0AAV2CVA7</accession>
<keyword evidence="2" id="KW-1185">Reference proteome</keyword>
<sequence length="451" mass="51126">MDPHGFSNHWGYPSPSGWYYPETPYSNQGGEDYGFRFQYQPPYYGEQSDLWAYQEQPHYQEDFLPQPEGPSELELPMAAFTGHSAEPCYTSLEDPNKQLRLLVEQFARDTERACSKMDLQIQALASSDPSFLHDMEETVQRSAKQIEWVQQVCSHLAQDHLSAATLEEVEDDKGYGSVEEHTEVITENSHDNHDQGSPLVADHTFPHLCSNMLGPCEEMQDDPIEEIAWRLALQSVLEEEERARMRKEVVEDEEERKKEVVLTLFPGERPHFEEGRGVEEATGVQAEDGVKVEEACTGHELQVISPPNFEELLSKDPFAVSLCQTKATSTSVPLGGRDGGQSTLSYLVWGNETREEKKRSRGWRLHLHQVHEPSSPATPHARDLILHLINENLNFKEVLDGPKLRSHRPAHDVKEALVGRQPNQSVCISISISPRLSQFCYLISDSITQPL</sequence>
<proteinExistence type="predicted"/>
<evidence type="ECO:0000313" key="2">
    <source>
        <dbReference type="Proteomes" id="UP001497516"/>
    </source>
</evidence>
<protein>
    <submittedName>
        <fullName evidence="1">Uncharacterized protein</fullName>
    </submittedName>
</protein>
<reference evidence="1 2" key="1">
    <citation type="submission" date="2024-04" db="EMBL/GenBank/DDBJ databases">
        <authorList>
            <person name="Fracassetti M."/>
        </authorList>
    </citation>
    <scope>NUCLEOTIDE SEQUENCE [LARGE SCALE GENOMIC DNA]</scope>
</reference>
<dbReference type="Proteomes" id="UP001497516">
    <property type="component" value="Chromosome 10"/>
</dbReference>
<evidence type="ECO:0000313" key="1">
    <source>
        <dbReference type="EMBL" id="CAL1360229.1"/>
    </source>
</evidence>